<reference evidence="1 2" key="1">
    <citation type="journal article" date="2013" name="Nat. Genet.">
        <title>The genome of the hydatid tapeworm Echinococcus granulosus.</title>
        <authorList>
            <person name="Zheng H."/>
            <person name="Zhang W."/>
            <person name="Zhang L."/>
            <person name="Zhang Z."/>
            <person name="Li J."/>
            <person name="Lu G."/>
            <person name="Zhu Y."/>
            <person name="Wang Y."/>
            <person name="Huang Y."/>
            <person name="Liu J."/>
            <person name="Kang H."/>
            <person name="Chen J."/>
            <person name="Wang L."/>
            <person name="Chen A."/>
            <person name="Yu S."/>
            <person name="Gao Z."/>
            <person name="Jin L."/>
            <person name="Gu W."/>
            <person name="Wang Z."/>
            <person name="Zhao L."/>
            <person name="Shi B."/>
            <person name="Wen H."/>
            <person name="Lin R."/>
            <person name="Jones M.K."/>
            <person name="Brejova B."/>
            <person name="Vinar T."/>
            <person name="Zhao G."/>
            <person name="McManus D.P."/>
            <person name="Chen Z."/>
            <person name="Zhou Y."/>
            <person name="Wang S."/>
        </authorList>
    </citation>
    <scope>NUCLEOTIDE SEQUENCE [LARGE SCALE GENOMIC DNA]</scope>
</reference>
<accession>W6U752</accession>
<dbReference type="RefSeq" id="XP_024347397.1">
    <property type="nucleotide sequence ID" value="XM_024498198.1"/>
</dbReference>
<evidence type="ECO:0000313" key="2">
    <source>
        <dbReference type="Proteomes" id="UP000019149"/>
    </source>
</evidence>
<protein>
    <submittedName>
        <fullName evidence="1">Uncharacterized protein</fullName>
    </submittedName>
</protein>
<gene>
    <name evidence="1" type="ORF">EGR_08949</name>
</gene>
<dbReference type="KEGG" id="egl:EGR_08949"/>
<dbReference type="CTD" id="36344664"/>
<sequence length="191" mass="22506">MNTKNYHVDHVRAEKDIFNECGAVKYFALEIGRVEKINKLRLYRISIICFVGRQKFDSESIASKQFQIQFYRVCLKEFYRQRHLKFRTIVKPQTDCGVKLGPKNVIPFLYENLTTLISKKCLRCCISNSKTEASNKAKITIQFGYWQHLHNKISNCHENSKKEASQYKKKMKPKIRAHLLTHEEGKCWSVV</sequence>
<dbReference type="GeneID" id="36344664"/>
<organism evidence="1 2">
    <name type="scientific">Echinococcus granulosus</name>
    <name type="common">Hydatid tapeworm</name>
    <dbReference type="NCBI Taxonomy" id="6210"/>
    <lineage>
        <taxon>Eukaryota</taxon>
        <taxon>Metazoa</taxon>
        <taxon>Spiralia</taxon>
        <taxon>Lophotrochozoa</taxon>
        <taxon>Platyhelminthes</taxon>
        <taxon>Cestoda</taxon>
        <taxon>Eucestoda</taxon>
        <taxon>Cyclophyllidea</taxon>
        <taxon>Taeniidae</taxon>
        <taxon>Echinococcus</taxon>
        <taxon>Echinococcus granulosus group</taxon>
    </lineage>
</organism>
<name>W6U752_ECHGR</name>
<keyword evidence="2" id="KW-1185">Reference proteome</keyword>
<dbReference type="AlphaFoldDB" id="W6U752"/>
<evidence type="ECO:0000313" key="1">
    <source>
        <dbReference type="EMBL" id="EUB56201.1"/>
    </source>
</evidence>
<comment type="caution">
    <text evidence="1">The sequence shown here is derived from an EMBL/GenBank/DDBJ whole genome shotgun (WGS) entry which is preliminary data.</text>
</comment>
<proteinExistence type="predicted"/>
<dbReference type="EMBL" id="APAU02000125">
    <property type="protein sequence ID" value="EUB56201.1"/>
    <property type="molecule type" value="Genomic_DNA"/>
</dbReference>
<dbReference type="Proteomes" id="UP000019149">
    <property type="component" value="Unassembled WGS sequence"/>
</dbReference>